<evidence type="ECO:0000313" key="4">
    <source>
        <dbReference type="Proteomes" id="UP000051634"/>
    </source>
</evidence>
<accession>A0A0T5Z1Y1</accession>
<name>A0A0T5Z1Y1_9GAMM</name>
<dbReference type="Proteomes" id="UP000051634">
    <property type="component" value="Unassembled WGS sequence"/>
</dbReference>
<protein>
    <submittedName>
        <fullName evidence="1">Uncharacterized protein</fullName>
    </submittedName>
</protein>
<dbReference type="Proteomes" id="UP000051276">
    <property type="component" value="Unassembled WGS sequence"/>
</dbReference>
<dbReference type="EMBL" id="LDXT01000038">
    <property type="protein sequence ID" value="KRT56598.1"/>
    <property type="molecule type" value="Genomic_DNA"/>
</dbReference>
<gene>
    <name evidence="1" type="ORF">Ga0074115_1599</name>
    <name evidence="2" type="ORF">Ga0076813_14189</name>
</gene>
<proteinExistence type="predicted"/>
<reference evidence="3 4" key="1">
    <citation type="submission" date="2015-11" db="EMBL/GenBank/DDBJ databases">
        <title>The genome of Candidatus Endoriftia persephone in Ridgeia piscesae and population structure of the North Eastern Pacific vestimentiferan symbionts.</title>
        <authorList>
            <person name="Perez M."/>
            <person name="Juniper K.S."/>
        </authorList>
    </citation>
    <scope>NUCLEOTIDE SEQUENCE [LARGE SCALE GENOMIC DNA]</scope>
    <source>
        <strain evidence="2">Ind10</strain>
        <strain evidence="1">Ind11</strain>
    </source>
</reference>
<keyword evidence="4" id="KW-1185">Reference proteome</keyword>
<evidence type="ECO:0000313" key="1">
    <source>
        <dbReference type="EMBL" id="KRT56598.1"/>
    </source>
</evidence>
<evidence type="ECO:0000313" key="2">
    <source>
        <dbReference type="EMBL" id="KRT58762.1"/>
    </source>
</evidence>
<dbReference type="AlphaFoldDB" id="A0A0T5Z1Y1"/>
<organism evidence="1 4">
    <name type="scientific">endosymbiont of Ridgeia piscesae</name>
    <dbReference type="NCBI Taxonomy" id="54398"/>
    <lineage>
        <taxon>Bacteria</taxon>
        <taxon>Pseudomonadati</taxon>
        <taxon>Pseudomonadota</taxon>
        <taxon>Gammaproteobacteria</taxon>
        <taxon>sulfur-oxidizing symbionts</taxon>
    </lineage>
</organism>
<evidence type="ECO:0000313" key="3">
    <source>
        <dbReference type="Proteomes" id="UP000051276"/>
    </source>
</evidence>
<sequence>MDIFRTKPVDQDSGQHANLLDSGPVRVLLLFEHFPKNWMIVAQSTM</sequence>
<dbReference type="EMBL" id="LMXI01000276">
    <property type="protein sequence ID" value="KRT58762.1"/>
    <property type="molecule type" value="Genomic_DNA"/>
</dbReference>
<comment type="caution">
    <text evidence="1">The sequence shown here is derived from an EMBL/GenBank/DDBJ whole genome shotgun (WGS) entry which is preliminary data.</text>
</comment>